<name>A0A179A0F8_9EURO</name>
<dbReference type="PANTHER" id="PTHR47338:SF11">
    <property type="entry name" value="ZN(II)2CYS6 TRANSCRIPTION FACTOR (EUROFUNG)"/>
    <property type="match status" value="1"/>
</dbReference>
<feature type="compositionally biased region" description="Polar residues" evidence="6">
    <location>
        <begin position="36"/>
        <end position="46"/>
    </location>
</feature>
<dbReference type="CDD" id="cd12148">
    <property type="entry name" value="fungal_TF_MHR"/>
    <property type="match status" value="1"/>
</dbReference>
<dbReference type="InterPro" id="IPR007219">
    <property type="entry name" value="XnlR_reg_dom"/>
</dbReference>
<sequence>MPYAASDNQANHEGRSENRPPAKRPRVSPSPRPTSQGQMSASSGTESVAASVASPSIISNFSWDVDPYDLSRSLTLDYVDTYFQHVDGVTYHILPKDLFRHWICNCHTKSLADKMLLYAILAMGTVFAPSRPFSKHHQDVFLEIVNRAMIKNGDMFSLQLIQTKLILALFAFSQGQYNRASDHCGSAVRTAFGLRYHTEEGVSTMEDRYALDFGFSRQMLVECRRRTFWAAYLMDSFSCCWSASVTTVNRSDCHVRLPCAEAAYEAGHVPLAPFVLELSKNNEDSQPSTPHESSDVGSFGYLVEIAGIFSEVMSTASRGKSQSPAKDRLTADVFRKDIQSRLKAWDHLMRRHNRQGREGRDGRDRDGGFHILYHYTALILNRYIPYLEMDQLRIGVCAARVHEHASAILKLVQRLREHGGSEHGGSKHDSSFGFAMSSPFSGFAITAALDVVTSAGLVSSLMGYQSDIMAWMGSVFPVLESLKDYWHSASQQQEMVDQRLRALLEVSKKASEFNGAYYFAQPLQSRITLDHDVTYGLPRRKYFEIMGWDDRIDTDGEFQQLD</sequence>
<dbReference type="GO" id="GO:0003677">
    <property type="term" value="F:DNA binding"/>
    <property type="evidence" value="ECO:0007669"/>
    <property type="project" value="InterPro"/>
</dbReference>
<feature type="domain" description="Xylanolytic transcriptional activator regulatory" evidence="7">
    <location>
        <begin position="180"/>
        <end position="264"/>
    </location>
</feature>
<dbReference type="GeneID" id="30004857"/>
<proteinExistence type="predicted"/>
<dbReference type="RefSeq" id="XP_018698082.1">
    <property type="nucleotide sequence ID" value="XM_018832203.1"/>
</dbReference>
<keyword evidence="5" id="KW-0539">Nucleus</keyword>
<dbReference type="OrthoDB" id="5426798at2759"/>
<dbReference type="GO" id="GO:0006351">
    <property type="term" value="P:DNA-templated transcription"/>
    <property type="evidence" value="ECO:0007669"/>
    <property type="project" value="InterPro"/>
</dbReference>
<evidence type="ECO:0000313" key="8">
    <source>
        <dbReference type="EMBL" id="OAP64715.1"/>
    </source>
</evidence>
<dbReference type="Proteomes" id="UP000078343">
    <property type="component" value="Unassembled WGS sequence"/>
</dbReference>
<dbReference type="STRING" id="1367422.A0A179A0F8"/>
<comment type="subcellular location">
    <subcellularLocation>
        <location evidence="1">Nucleus</location>
    </subcellularLocation>
</comment>
<evidence type="ECO:0000259" key="7">
    <source>
        <dbReference type="SMART" id="SM00906"/>
    </source>
</evidence>
<protein>
    <recommendedName>
        <fullName evidence="7">Xylanolytic transcriptional activator regulatory domain-containing protein</fullName>
    </recommendedName>
</protein>
<evidence type="ECO:0000256" key="1">
    <source>
        <dbReference type="ARBA" id="ARBA00004123"/>
    </source>
</evidence>
<evidence type="ECO:0000313" key="9">
    <source>
        <dbReference type="Proteomes" id="UP000078343"/>
    </source>
</evidence>
<evidence type="ECO:0000256" key="6">
    <source>
        <dbReference type="SAM" id="MobiDB-lite"/>
    </source>
</evidence>
<dbReference type="InterPro" id="IPR050815">
    <property type="entry name" value="TF_fung"/>
</dbReference>
<dbReference type="AlphaFoldDB" id="A0A179A0F8"/>
<dbReference type="GO" id="GO:0005634">
    <property type="term" value="C:nucleus"/>
    <property type="evidence" value="ECO:0007669"/>
    <property type="project" value="UniProtKB-SubCell"/>
</dbReference>
<dbReference type="Pfam" id="PF04082">
    <property type="entry name" value="Fungal_trans"/>
    <property type="match status" value="1"/>
</dbReference>
<keyword evidence="4" id="KW-0804">Transcription</keyword>
<dbReference type="GO" id="GO:0008270">
    <property type="term" value="F:zinc ion binding"/>
    <property type="evidence" value="ECO:0007669"/>
    <property type="project" value="InterPro"/>
</dbReference>
<keyword evidence="9" id="KW-1185">Reference proteome</keyword>
<evidence type="ECO:0000256" key="5">
    <source>
        <dbReference type="ARBA" id="ARBA00023242"/>
    </source>
</evidence>
<evidence type="ECO:0000256" key="2">
    <source>
        <dbReference type="ARBA" id="ARBA00022723"/>
    </source>
</evidence>
<reference evidence="8 9" key="1">
    <citation type="submission" date="2016-04" db="EMBL/GenBank/DDBJ databases">
        <title>Draft genome of Fonsecaea erecta CBS 125763.</title>
        <authorList>
            <person name="Weiss V.A."/>
            <person name="Vicente V.A."/>
            <person name="Raittz R.T."/>
            <person name="Moreno L.F."/>
            <person name="De Souza E.M."/>
            <person name="Pedrosa F.O."/>
            <person name="Steffens M.B."/>
            <person name="Faoro H."/>
            <person name="Tadra-Sfeir M.Z."/>
            <person name="Najafzadeh M.J."/>
            <person name="Felipe M.S."/>
            <person name="Teixeira M."/>
            <person name="Sun J."/>
            <person name="Xi L."/>
            <person name="Gomes R."/>
            <person name="De Azevedo C.M."/>
            <person name="Salgado C.G."/>
            <person name="Da Silva M.B."/>
            <person name="Nascimento M.F."/>
            <person name="Queiroz-Telles F."/>
            <person name="Attili D.S."/>
            <person name="Gorbushina A."/>
        </authorList>
    </citation>
    <scope>NUCLEOTIDE SEQUENCE [LARGE SCALE GENOMIC DNA]</scope>
    <source>
        <strain evidence="8 9">CBS 125763</strain>
    </source>
</reference>
<keyword evidence="3" id="KW-0805">Transcription regulation</keyword>
<comment type="caution">
    <text evidence="8">The sequence shown here is derived from an EMBL/GenBank/DDBJ whole genome shotgun (WGS) entry which is preliminary data.</text>
</comment>
<gene>
    <name evidence="8" type="ORF">AYL99_00687</name>
</gene>
<dbReference type="SMART" id="SM00906">
    <property type="entry name" value="Fungal_trans"/>
    <property type="match status" value="1"/>
</dbReference>
<keyword evidence="2" id="KW-0479">Metal-binding</keyword>
<dbReference type="EMBL" id="LVYI01000001">
    <property type="protein sequence ID" value="OAP64715.1"/>
    <property type="molecule type" value="Genomic_DNA"/>
</dbReference>
<feature type="region of interest" description="Disordered" evidence="6">
    <location>
        <begin position="1"/>
        <end position="46"/>
    </location>
</feature>
<accession>A0A179A0F8</accession>
<feature type="compositionally biased region" description="Basic and acidic residues" evidence="6">
    <location>
        <begin position="10"/>
        <end position="20"/>
    </location>
</feature>
<dbReference type="PANTHER" id="PTHR47338">
    <property type="entry name" value="ZN(II)2CYS6 TRANSCRIPTION FACTOR (EUROFUNG)-RELATED"/>
    <property type="match status" value="1"/>
</dbReference>
<evidence type="ECO:0000256" key="3">
    <source>
        <dbReference type="ARBA" id="ARBA00023015"/>
    </source>
</evidence>
<organism evidence="8 9">
    <name type="scientific">Fonsecaea erecta</name>
    <dbReference type="NCBI Taxonomy" id="1367422"/>
    <lineage>
        <taxon>Eukaryota</taxon>
        <taxon>Fungi</taxon>
        <taxon>Dikarya</taxon>
        <taxon>Ascomycota</taxon>
        <taxon>Pezizomycotina</taxon>
        <taxon>Eurotiomycetes</taxon>
        <taxon>Chaetothyriomycetidae</taxon>
        <taxon>Chaetothyriales</taxon>
        <taxon>Herpotrichiellaceae</taxon>
        <taxon>Fonsecaea</taxon>
    </lineage>
</organism>
<evidence type="ECO:0000256" key="4">
    <source>
        <dbReference type="ARBA" id="ARBA00023163"/>
    </source>
</evidence>
<dbReference type="GO" id="GO:0000981">
    <property type="term" value="F:DNA-binding transcription factor activity, RNA polymerase II-specific"/>
    <property type="evidence" value="ECO:0007669"/>
    <property type="project" value="InterPro"/>
</dbReference>